<dbReference type="AlphaFoldDB" id="A0A366EAK1"/>
<name>A0A366EAK1_9HYPH</name>
<evidence type="ECO:0000259" key="1">
    <source>
        <dbReference type="Pfam" id="PF13521"/>
    </source>
</evidence>
<dbReference type="SUPFAM" id="SSF52540">
    <property type="entry name" value="P-loop containing nucleoside triphosphate hydrolases"/>
    <property type="match status" value="1"/>
</dbReference>
<reference evidence="2 3" key="1">
    <citation type="submission" date="2018-06" db="EMBL/GenBank/DDBJ databases">
        <title>Genomic Encyclopedia of Type Strains, Phase IV (KMG-IV): sequencing the most valuable type-strain genomes for metagenomic binning, comparative biology and taxonomic classification.</title>
        <authorList>
            <person name="Goeker M."/>
        </authorList>
    </citation>
    <scope>NUCLEOTIDE SEQUENCE [LARGE SCALE GENOMIC DNA]</scope>
    <source>
        <strain evidence="2 3">DSM 25619</strain>
    </source>
</reference>
<gene>
    <name evidence="2" type="ORF">DFR47_101410</name>
</gene>
<dbReference type="OrthoDB" id="5638848at2"/>
<dbReference type="RefSeq" id="WP_113942730.1">
    <property type="nucleotide sequence ID" value="NZ_JBHEEG010000003.1"/>
</dbReference>
<organism evidence="2 3">
    <name type="scientific">Pseudochrobactrum asaccharolyticum</name>
    <dbReference type="NCBI Taxonomy" id="354351"/>
    <lineage>
        <taxon>Bacteria</taxon>
        <taxon>Pseudomonadati</taxon>
        <taxon>Pseudomonadota</taxon>
        <taxon>Alphaproteobacteria</taxon>
        <taxon>Hyphomicrobiales</taxon>
        <taxon>Brucellaceae</taxon>
        <taxon>Pseudochrobactrum</taxon>
    </lineage>
</organism>
<sequence length="181" mass="20484">MDHFYILTGGPGSGKTTLLNSLKTHGYQHSQEAGRHIIQDQVKIGGKALPWLDPACFAEMMLAWEMRSHLLASEIASERPYFFDRGMADIAGYLKLSGIPVPDHVHQAVQQYAYNKTVFIAPHWPEIYQGDEERKQSADEAERTFDAMVQTYQAYGFTLHELPKADVETRVAFVLAQIDKK</sequence>
<dbReference type="Gene3D" id="3.40.50.300">
    <property type="entry name" value="P-loop containing nucleotide triphosphate hydrolases"/>
    <property type="match status" value="1"/>
</dbReference>
<proteinExistence type="predicted"/>
<feature type="domain" description="NadR/Ttd14 AAA" evidence="1">
    <location>
        <begin position="5"/>
        <end position="170"/>
    </location>
</feature>
<dbReference type="InterPro" id="IPR027417">
    <property type="entry name" value="P-loop_NTPase"/>
</dbReference>
<dbReference type="Pfam" id="PF13521">
    <property type="entry name" value="AAA_28"/>
    <property type="match status" value="1"/>
</dbReference>
<keyword evidence="3" id="KW-1185">Reference proteome</keyword>
<accession>A0A366EAK1</accession>
<dbReference type="EMBL" id="QNRH01000001">
    <property type="protein sequence ID" value="RBO98809.1"/>
    <property type="molecule type" value="Genomic_DNA"/>
</dbReference>
<evidence type="ECO:0000313" key="2">
    <source>
        <dbReference type="EMBL" id="RBO98809.1"/>
    </source>
</evidence>
<evidence type="ECO:0000313" key="3">
    <source>
        <dbReference type="Proteomes" id="UP000252893"/>
    </source>
</evidence>
<comment type="caution">
    <text evidence="2">The sequence shown here is derived from an EMBL/GenBank/DDBJ whole genome shotgun (WGS) entry which is preliminary data.</text>
</comment>
<dbReference type="InterPro" id="IPR038727">
    <property type="entry name" value="NadR/Ttd14_AAA_dom"/>
</dbReference>
<protein>
    <submittedName>
        <fullName evidence="2">Putative ATPase</fullName>
    </submittedName>
</protein>
<dbReference type="Proteomes" id="UP000252893">
    <property type="component" value="Unassembled WGS sequence"/>
</dbReference>